<comment type="caution">
    <text evidence="2">The sequence shown here is derived from an EMBL/GenBank/DDBJ whole genome shotgun (WGS) entry which is preliminary data.</text>
</comment>
<evidence type="ECO:0000313" key="3">
    <source>
        <dbReference type="Proteomes" id="UP000195521"/>
    </source>
</evidence>
<organism evidence="2 3">
    <name type="scientific">Plasmodium gonderi</name>
    <dbReference type="NCBI Taxonomy" id="77519"/>
    <lineage>
        <taxon>Eukaryota</taxon>
        <taxon>Sar</taxon>
        <taxon>Alveolata</taxon>
        <taxon>Apicomplexa</taxon>
        <taxon>Aconoidasida</taxon>
        <taxon>Haemosporida</taxon>
        <taxon>Plasmodiidae</taxon>
        <taxon>Plasmodium</taxon>
        <taxon>Plasmodium (Plasmodium)</taxon>
    </lineage>
</organism>
<evidence type="ECO:0000256" key="1">
    <source>
        <dbReference type="SAM" id="MobiDB-lite"/>
    </source>
</evidence>
<reference evidence="3" key="1">
    <citation type="submission" date="2017-04" db="EMBL/GenBank/DDBJ databases">
        <title>Plasmodium gonderi genome.</title>
        <authorList>
            <person name="Arisue N."/>
            <person name="Honma H."/>
            <person name="Kawai S."/>
            <person name="Tougan T."/>
            <person name="Tanabe K."/>
            <person name="Horii T."/>
        </authorList>
    </citation>
    <scope>NUCLEOTIDE SEQUENCE [LARGE SCALE GENOMIC DNA]</scope>
    <source>
        <strain evidence="3">ATCC 30045</strain>
    </source>
</reference>
<dbReference type="Proteomes" id="UP000195521">
    <property type="component" value="Unassembled WGS sequence"/>
</dbReference>
<dbReference type="AlphaFoldDB" id="A0A1Y1JQ20"/>
<sequence length="344" mass="39683">MKNYLGNQKLNKLPSRLMYANFDKGDIGCDNFYYYELVKQRLESVQLHNNSSNKILKGLCYVYKTSAPRNIDRDSCYYLYFWLGDVLDKNLTDRRFLYSVMDSLKFILNNDGTQRICDFNKYNMTQQNFMDIKNLFDLSKDYNELKKYFNSPINSCNDKFKINLDGYVMIYRRCHNNCNEQSGNHDDTCRFFNQYFSGKEKMDVLKWTCNSEENGDTLSTPQVYHGDVEKPSASGGVQRIGAQIQSKPEVEEELDKELEPQQQTEEQEKLLRTGSQEGHNMEVELRNTHKEAGGAHLKYENSEHINVYSTDPESSTTIGISDGPSAFSSPKSMVIAPLVIGITV</sequence>
<dbReference type="GeneID" id="39745389"/>
<keyword evidence="3" id="KW-1185">Reference proteome</keyword>
<feature type="non-terminal residue" evidence="2">
    <location>
        <position position="344"/>
    </location>
</feature>
<name>A0A1Y1JQ20_PLAGO</name>
<protein>
    <submittedName>
        <fullName evidence="2">Variable surface protein</fullName>
    </submittedName>
</protein>
<dbReference type="Pfam" id="PF05795">
    <property type="entry name" value="Plasmodium_Vir"/>
    <property type="match status" value="1"/>
</dbReference>
<dbReference type="RefSeq" id="XP_028547170.1">
    <property type="nucleotide sequence ID" value="XM_028691369.1"/>
</dbReference>
<evidence type="ECO:0000313" key="2">
    <source>
        <dbReference type="EMBL" id="GAW84581.1"/>
    </source>
</evidence>
<accession>A0A1Y1JQ20</accession>
<dbReference type="OrthoDB" id="382684at2759"/>
<dbReference type="EMBL" id="BDQF01000468">
    <property type="protein sequence ID" value="GAW84581.1"/>
    <property type="molecule type" value="Genomic_DNA"/>
</dbReference>
<feature type="region of interest" description="Disordered" evidence="1">
    <location>
        <begin position="245"/>
        <end position="269"/>
    </location>
</feature>
<gene>
    <name evidence="2" type="ORF">PGO_003810</name>
</gene>
<dbReference type="InterPro" id="IPR008780">
    <property type="entry name" value="Plasmodium_Vir"/>
</dbReference>
<proteinExistence type="predicted"/>